<evidence type="ECO:0000313" key="4">
    <source>
        <dbReference type="EnsemblProtists" id="EOD18636"/>
    </source>
</evidence>
<feature type="compositionally biased region" description="Polar residues" evidence="2">
    <location>
        <begin position="232"/>
        <end position="263"/>
    </location>
</feature>
<keyword evidence="1" id="KW-0863">Zinc-finger</keyword>
<feature type="compositionally biased region" description="Basic and acidic residues" evidence="2">
    <location>
        <begin position="100"/>
        <end position="118"/>
    </location>
</feature>
<dbReference type="KEGG" id="ehx:EMIHUDRAFT_243627"/>
<evidence type="ECO:0000259" key="3">
    <source>
        <dbReference type="PROSITE" id="PS50158"/>
    </source>
</evidence>
<keyword evidence="1" id="KW-0862">Zinc</keyword>
<dbReference type="GO" id="GO:0008270">
    <property type="term" value="F:zinc ion binding"/>
    <property type="evidence" value="ECO:0007669"/>
    <property type="project" value="UniProtKB-KW"/>
</dbReference>
<dbReference type="EnsemblProtists" id="EOD18636">
    <property type="protein sequence ID" value="EOD18636"/>
    <property type="gene ID" value="EMIHUDRAFT_243627"/>
</dbReference>
<keyword evidence="5" id="KW-1185">Reference proteome</keyword>
<dbReference type="GO" id="GO:0003676">
    <property type="term" value="F:nucleic acid binding"/>
    <property type="evidence" value="ECO:0007669"/>
    <property type="project" value="InterPro"/>
</dbReference>
<sequence length="281" mass="31059">MTQIRDSVSNWGLESNWLAKVDSLDPKPSPSELYDNFVYSVEADTMGFYTSSISSVEASLGPPTDDCKPNVDALAAHMQRYLTRQSALHAPSTRVLFSAPERRGDKPRDRPGKARDPPFAKNRGAPPNRENRPKPSAGGAKGQRRDDRKGGRKPGGKEPADKAALRCHRCGASGHTRSECPKPKQSCPFIMPNGRKCGQDHHISTCWYKDPSKCPNPRIRERIQEKLKRASTLLSTDKQSKIPKQSRTHALQKDPLNTPTSNPYIAPNWTPQPAAYTPGLG</sequence>
<evidence type="ECO:0000256" key="1">
    <source>
        <dbReference type="PROSITE-ProRule" id="PRU00047"/>
    </source>
</evidence>
<feature type="domain" description="CCHC-type" evidence="3">
    <location>
        <begin position="166"/>
        <end position="182"/>
    </location>
</feature>
<dbReference type="HOGENOM" id="CLU_991879_0_0_1"/>
<feature type="region of interest" description="Disordered" evidence="2">
    <location>
        <begin position="231"/>
        <end position="281"/>
    </location>
</feature>
<dbReference type="Gene3D" id="4.10.60.10">
    <property type="entry name" value="Zinc finger, CCHC-type"/>
    <property type="match status" value="1"/>
</dbReference>
<proteinExistence type="predicted"/>
<dbReference type="AlphaFoldDB" id="A0A0D3J551"/>
<dbReference type="InterPro" id="IPR036875">
    <property type="entry name" value="Znf_CCHC_sf"/>
</dbReference>
<dbReference type="InterPro" id="IPR001878">
    <property type="entry name" value="Znf_CCHC"/>
</dbReference>
<feature type="region of interest" description="Disordered" evidence="2">
    <location>
        <begin position="92"/>
        <end position="163"/>
    </location>
</feature>
<dbReference type="PaxDb" id="2903-EOD18636"/>
<protein>
    <recommendedName>
        <fullName evidence="3">CCHC-type domain-containing protein</fullName>
    </recommendedName>
</protein>
<dbReference type="Proteomes" id="UP000013827">
    <property type="component" value="Unassembled WGS sequence"/>
</dbReference>
<accession>A0A0D3J551</accession>
<dbReference type="SUPFAM" id="SSF57756">
    <property type="entry name" value="Retrovirus zinc finger-like domains"/>
    <property type="match status" value="1"/>
</dbReference>
<dbReference type="PROSITE" id="PS50158">
    <property type="entry name" value="ZF_CCHC"/>
    <property type="match status" value="1"/>
</dbReference>
<organism evidence="4 5">
    <name type="scientific">Emiliania huxleyi (strain CCMP1516)</name>
    <dbReference type="NCBI Taxonomy" id="280463"/>
    <lineage>
        <taxon>Eukaryota</taxon>
        <taxon>Haptista</taxon>
        <taxon>Haptophyta</taxon>
        <taxon>Prymnesiophyceae</taxon>
        <taxon>Isochrysidales</taxon>
        <taxon>Noelaerhabdaceae</taxon>
        <taxon>Emiliania</taxon>
    </lineage>
</organism>
<feature type="compositionally biased region" description="Basic and acidic residues" evidence="2">
    <location>
        <begin position="143"/>
        <end position="163"/>
    </location>
</feature>
<evidence type="ECO:0000256" key="2">
    <source>
        <dbReference type="SAM" id="MobiDB-lite"/>
    </source>
</evidence>
<dbReference type="GeneID" id="17264193"/>
<keyword evidence="1" id="KW-0479">Metal-binding</keyword>
<dbReference type="RefSeq" id="XP_005771065.1">
    <property type="nucleotide sequence ID" value="XM_005771008.1"/>
</dbReference>
<reference evidence="5" key="1">
    <citation type="journal article" date="2013" name="Nature">
        <title>Pan genome of the phytoplankton Emiliania underpins its global distribution.</title>
        <authorList>
            <person name="Read B.A."/>
            <person name="Kegel J."/>
            <person name="Klute M.J."/>
            <person name="Kuo A."/>
            <person name="Lefebvre S.C."/>
            <person name="Maumus F."/>
            <person name="Mayer C."/>
            <person name="Miller J."/>
            <person name="Monier A."/>
            <person name="Salamov A."/>
            <person name="Young J."/>
            <person name="Aguilar M."/>
            <person name="Claverie J.M."/>
            <person name="Frickenhaus S."/>
            <person name="Gonzalez K."/>
            <person name="Herman E.K."/>
            <person name="Lin Y.C."/>
            <person name="Napier J."/>
            <person name="Ogata H."/>
            <person name="Sarno A.F."/>
            <person name="Shmutz J."/>
            <person name="Schroeder D."/>
            <person name="de Vargas C."/>
            <person name="Verret F."/>
            <person name="von Dassow P."/>
            <person name="Valentin K."/>
            <person name="Van de Peer Y."/>
            <person name="Wheeler G."/>
            <person name="Dacks J.B."/>
            <person name="Delwiche C.F."/>
            <person name="Dyhrman S.T."/>
            <person name="Glockner G."/>
            <person name="John U."/>
            <person name="Richards T."/>
            <person name="Worden A.Z."/>
            <person name="Zhang X."/>
            <person name="Grigoriev I.V."/>
            <person name="Allen A.E."/>
            <person name="Bidle K."/>
            <person name="Borodovsky M."/>
            <person name="Bowler C."/>
            <person name="Brownlee C."/>
            <person name="Cock J.M."/>
            <person name="Elias M."/>
            <person name="Gladyshev V.N."/>
            <person name="Groth M."/>
            <person name="Guda C."/>
            <person name="Hadaegh A."/>
            <person name="Iglesias-Rodriguez M.D."/>
            <person name="Jenkins J."/>
            <person name="Jones B.M."/>
            <person name="Lawson T."/>
            <person name="Leese F."/>
            <person name="Lindquist E."/>
            <person name="Lobanov A."/>
            <person name="Lomsadze A."/>
            <person name="Malik S.B."/>
            <person name="Marsh M.E."/>
            <person name="Mackinder L."/>
            <person name="Mock T."/>
            <person name="Mueller-Roeber B."/>
            <person name="Pagarete A."/>
            <person name="Parker M."/>
            <person name="Probert I."/>
            <person name="Quesneville H."/>
            <person name="Raines C."/>
            <person name="Rensing S.A."/>
            <person name="Riano-Pachon D.M."/>
            <person name="Richier S."/>
            <person name="Rokitta S."/>
            <person name="Shiraiwa Y."/>
            <person name="Soanes D.M."/>
            <person name="van der Giezen M."/>
            <person name="Wahlund T.M."/>
            <person name="Williams B."/>
            <person name="Wilson W."/>
            <person name="Wolfe G."/>
            <person name="Wurch L.L."/>
        </authorList>
    </citation>
    <scope>NUCLEOTIDE SEQUENCE</scope>
</reference>
<evidence type="ECO:0000313" key="5">
    <source>
        <dbReference type="Proteomes" id="UP000013827"/>
    </source>
</evidence>
<name>A0A0D3J551_EMIH1</name>
<reference evidence="4" key="2">
    <citation type="submission" date="2024-10" db="UniProtKB">
        <authorList>
            <consortium name="EnsemblProtists"/>
        </authorList>
    </citation>
    <scope>IDENTIFICATION</scope>
</reference>